<name>A0A1Q3AB02_ZYGRO</name>
<reference evidence="9 10" key="1">
    <citation type="submission" date="2016-08" db="EMBL/GenBank/DDBJ databases">
        <title>Draft genome sequence of allopolyploid Zygosaccharomyces rouxii.</title>
        <authorList>
            <person name="Watanabe J."/>
            <person name="Uehara K."/>
            <person name="Mogi Y."/>
            <person name="Tsukioka Y."/>
        </authorList>
    </citation>
    <scope>NUCLEOTIDE SEQUENCE [LARGE SCALE GENOMIC DNA]</scope>
    <source>
        <strain evidence="9 10">NBRC 110957</strain>
    </source>
</reference>
<evidence type="ECO:0000256" key="6">
    <source>
        <dbReference type="SAM" id="MobiDB-lite"/>
    </source>
</evidence>
<keyword evidence="4 5" id="KW-0175">Coiled coil</keyword>
<feature type="region of interest" description="Disordered" evidence="6">
    <location>
        <begin position="495"/>
        <end position="518"/>
    </location>
</feature>
<feature type="compositionally biased region" description="Low complexity" evidence="6">
    <location>
        <begin position="498"/>
        <end position="512"/>
    </location>
</feature>
<evidence type="ECO:0000259" key="8">
    <source>
        <dbReference type="Pfam" id="PF20667"/>
    </source>
</evidence>
<dbReference type="OrthoDB" id="125856at2759"/>
<dbReference type="PANTHER" id="PTHR12100:SF0">
    <property type="entry name" value="EXOCYST COMPLEX COMPONENT 5"/>
    <property type="match status" value="1"/>
</dbReference>
<dbReference type="AlphaFoldDB" id="A0A1Q3AB02"/>
<organism evidence="9 10">
    <name type="scientific">Zygosaccharomyces rouxii</name>
    <dbReference type="NCBI Taxonomy" id="4956"/>
    <lineage>
        <taxon>Eukaryota</taxon>
        <taxon>Fungi</taxon>
        <taxon>Dikarya</taxon>
        <taxon>Ascomycota</taxon>
        <taxon>Saccharomycotina</taxon>
        <taxon>Saccharomycetes</taxon>
        <taxon>Saccharomycetales</taxon>
        <taxon>Saccharomycetaceae</taxon>
        <taxon>Zygosaccharomyces</taxon>
    </lineage>
</organism>
<feature type="domain" description="Exocyst complex component Sec10 N-terminal" evidence="8">
    <location>
        <begin position="55"/>
        <end position="170"/>
    </location>
</feature>
<dbReference type="GO" id="GO:0006893">
    <property type="term" value="P:Golgi to plasma membrane transport"/>
    <property type="evidence" value="ECO:0007669"/>
    <property type="project" value="TreeGrafter"/>
</dbReference>
<dbReference type="Proteomes" id="UP000187013">
    <property type="component" value="Unassembled WGS sequence"/>
</dbReference>
<evidence type="ECO:0000256" key="2">
    <source>
        <dbReference type="ARBA" id="ARBA00022448"/>
    </source>
</evidence>
<keyword evidence="2" id="KW-0813">Transport</keyword>
<evidence type="ECO:0000256" key="1">
    <source>
        <dbReference type="ARBA" id="ARBA00006572"/>
    </source>
</evidence>
<comment type="similarity">
    <text evidence="1">Belongs to the SEC10 family.</text>
</comment>
<keyword evidence="3" id="KW-0268">Exocytosis</keyword>
<evidence type="ECO:0000313" key="10">
    <source>
        <dbReference type="Proteomes" id="UP000187013"/>
    </source>
</evidence>
<dbReference type="GO" id="GO:0006887">
    <property type="term" value="P:exocytosis"/>
    <property type="evidence" value="ECO:0007669"/>
    <property type="project" value="UniProtKB-KW"/>
</dbReference>
<protein>
    <submittedName>
        <fullName evidence="9">Uncharacterized protein</fullName>
    </submittedName>
</protein>
<evidence type="ECO:0000256" key="5">
    <source>
        <dbReference type="SAM" id="Coils"/>
    </source>
</evidence>
<dbReference type="GO" id="GO:0000145">
    <property type="term" value="C:exocyst"/>
    <property type="evidence" value="ECO:0007669"/>
    <property type="project" value="TreeGrafter"/>
</dbReference>
<feature type="domain" description="Exocyst complex component Sec10-like alpha-helical bundle" evidence="7">
    <location>
        <begin position="179"/>
        <end position="816"/>
    </location>
</feature>
<dbReference type="InterPro" id="IPR048625">
    <property type="entry name" value="Sec10_N"/>
</dbReference>
<comment type="caution">
    <text evidence="9">The sequence shown here is derived from an EMBL/GenBank/DDBJ whole genome shotgun (WGS) entry which is preliminary data.</text>
</comment>
<dbReference type="InterPro" id="IPR048627">
    <property type="entry name" value="Sec10_HB"/>
</dbReference>
<evidence type="ECO:0000256" key="3">
    <source>
        <dbReference type="ARBA" id="ARBA00022483"/>
    </source>
</evidence>
<dbReference type="EMBL" id="BDGX01000035">
    <property type="protein sequence ID" value="GAV52887.1"/>
    <property type="molecule type" value="Genomic_DNA"/>
</dbReference>
<proteinExistence type="inferred from homology"/>
<gene>
    <name evidence="9" type="ORF">ZYGR_0AI01690</name>
</gene>
<dbReference type="Pfam" id="PF07393">
    <property type="entry name" value="Sec10_HB"/>
    <property type="match status" value="1"/>
</dbReference>
<evidence type="ECO:0000256" key="4">
    <source>
        <dbReference type="ARBA" id="ARBA00023054"/>
    </source>
</evidence>
<accession>A0A1Q3AB02</accession>
<feature type="coiled-coil region" evidence="5">
    <location>
        <begin position="95"/>
        <end position="125"/>
    </location>
</feature>
<evidence type="ECO:0000313" key="9">
    <source>
        <dbReference type="EMBL" id="GAV52887.1"/>
    </source>
</evidence>
<sequence>MNSLYDLDPKWRKLLSTNNFLGGLTVNEFVEELSKDHSLGSGDPNSIGTFEKLNPKPYIRTFESILKELHSLSEQSSGRKAQLVEQVSAQELQHAENVIQLSQELRKTMQNYEKLDNQLTNVTQVVSPLGEKLEIAIRRKKAYIKSVELISHYNAFYSTGESNFLEDLRTSPNFQKKRQAALLVKNLLSLARKVDTSSIPRTSETASTIEKYSELLETDLLEAFNNAYRVNNFSQLNEIALILNHFNGGINVIQSFINQHEYFIDTAQIDLDVQNQILLEEDFKEQLIDPDRHGVIYEKNMVAHLSDIETVIKNESKVVKRVFEERSLLVMQKFMQRIFAQKIEGRVDFLLSIAGSLSSLAYVRMLHALYSLLGQFIKDLSEFFQVQEIDRDGVLSTTVEQCYSELFSKYLYDKSRYFDVEKRSLESILIEKTTNFNFVHDKDIRSRSLASKLNNNLESGFVLQEFGSSSKNKFLQLNNFFKSSVDKQRLTFGRHNSLKTSSNPSSSDASNPELDAATDETEGFSLQEADEMLKCVVESIARIMELVPNRSGIYIYEILEVMLTGIVGSYVETALELSYSRTTRIDVNNSSDISLAFMRYISMSTEILSLTSASVKAVFLPLLNNVPSIKKQIIDITNTQIRRCELLINIILEDVTRIFLNKFNNSLSKQKKKDFSPKSQELLDQDTLPAVEIVTVLNSLHLQAALYLKAKNLELFLNKIGEGLYELLLNHYGKFQVNSIGGIIVTKDIIGYQTAIEDWGISSLYEKFAALRELANLFTVQPDLLDSLTKEGHLADVSRDIISNYISHREDFNHEKFMGSVRLNLRQYT</sequence>
<evidence type="ECO:0000259" key="7">
    <source>
        <dbReference type="Pfam" id="PF07393"/>
    </source>
</evidence>
<dbReference type="PANTHER" id="PTHR12100">
    <property type="entry name" value="SEC10"/>
    <property type="match status" value="1"/>
</dbReference>
<dbReference type="Pfam" id="PF20667">
    <property type="entry name" value="Sec10_N"/>
    <property type="match status" value="1"/>
</dbReference>
<dbReference type="InterPro" id="IPR009976">
    <property type="entry name" value="Sec10-like"/>
</dbReference>